<proteinExistence type="predicted"/>
<keyword evidence="1" id="KW-0496">Mitochondrion</keyword>
<reference evidence="1" key="1">
    <citation type="journal article" date="2020" name="Plants (Basel)">
        <title>Mitochondrial Genome of Fagus sylvatica L. as a Source for Taxonomic Marker Development in the Fagales.</title>
        <authorList>
            <person name="Mader M."/>
            <person name="Schroeder H."/>
            <person name="Schott T."/>
            <person name="Schoening-Stierand K."/>
            <person name="Leite Montalvao A.P."/>
            <person name="Liesebach H."/>
            <person name="Liesebach M."/>
            <person name="Fussi B."/>
            <person name="Kersten B."/>
        </authorList>
    </citation>
    <scope>NUCLEOTIDE SEQUENCE</scope>
    <source>
        <strain evidence="1">FASYL_29_1</strain>
    </source>
</reference>
<sequence length="122" mass="13409">MKIGKDKEREKKIIGGETRLQLHLVEEKVIQNNGANDQMSKPVNQALSEPFLGPSFPSSGSYLDLPQFALPCPPSLFAGPGALSLRKEESSGNSPTVIGTPKSLEVAHPYLKNIYIYFYSIF</sequence>
<evidence type="ECO:0000313" key="1">
    <source>
        <dbReference type="EMBL" id="QOC70568.1"/>
    </source>
</evidence>
<dbReference type="RefSeq" id="YP_009941510.1">
    <property type="nucleotide sequence ID" value="NC_050960.1"/>
</dbReference>
<accession>A0A7L7T7D0</accession>
<gene>
    <name evidence="1" type="primary">ORF22</name>
</gene>
<geneLocation type="mitochondrion" evidence="1"/>
<organism evidence="1">
    <name type="scientific">Fagus sylvatica</name>
    <name type="common">Beechnut</name>
    <dbReference type="NCBI Taxonomy" id="28930"/>
    <lineage>
        <taxon>Eukaryota</taxon>
        <taxon>Viridiplantae</taxon>
        <taxon>Streptophyta</taxon>
        <taxon>Embryophyta</taxon>
        <taxon>Tracheophyta</taxon>
        <taxon>Spermatophyta</taxon>
        <taxon>Magnoliopsida</taxon>
        <taxon>eudicotyledons</taxon>
        <taxon>Gunneridae</taxon>
        <taxon>Pentapetalae</taxon>
        <taxon>rosids</taxon>
        <taxon>fabids</taxon>
        <taxon>Fagales</taxon>
        <taxon>Fagaceae</taxon>
        <taxon>Fagus</taxon>
    </lineage>
</organism>
<protein>
    <submittedName>
        <fullName evidence="1">Uncharacterized protein</fullName>
    </submittedName>
</protein>
<dbReference type="AlphaFoldDB" id="A0A7L7T7D0"/>
<dbReference type="EMBL" id="MT446430">
    <property type="protein sequence ID" value="QOC70568.1"/>
    <property type="molecule type" value="Genomic_DNA"/>
</dbReference>
<dbReference type="GeneID" id="59440713"/>
<name>A0A7L7T7D0_FAGSY</name>